<reference evidence="7" key="1">
    <citation type="submission" date="2022-07" db="EMBL/GenBank/DDBJ databases">
        <title>Description and genome-wide analysis of Profundicola chukchiensis gen. nov., sp. nov., marine bacteria isolated from bottom sediments of the Chukchi Sea.</title>
        <authorList>
            <person name="Romanenko L."/>
            <person name="Otstavnykh N."/>
            <person name="Kurilenko V."/>
            <person name="Eremeev V."/>
            <person name="Velansky P."/>
            <person name="Mikhailov V."/>
            <person name="Isaeva M."/>
        </authorList>
    </citation>
    <scope>NUCLEOTIDE SEQUENCE</scope>
    <source>
        <strain evidence="7">KMM 9713</strain>
    </source>
</reference>
<accession>A0A9X4MZD4</accession>
<dbReference type="Proteomes" id="UP001152599">
    <property type="component" value="Unassembled WGS sequence"/>
</dbReference>
<dbReference type="SUPFAM" id="SSF54001">
    <property type="entry name" value="Cysteine proteinases"/>
    <property type="match status" value="1"/>
</dbReference>
<protein>
    <submittedName>
        <fullName evidence="7">NlpC/P60 family protein</fullName>
    </submittedName>
</protein>
<organism evidence="7 8">
    <name type="scientific">Profundicola chukchiensis</name>
    <dbReference type="NCBI Taxonomy" id="2961959"/>
    <lineage>
        <taxon>Bacteria</taxon>
        <taxon>Pseudomonadati</taxon>
        <taxon>Bacteroidota</taxon>
        <taxon>Flavobacteriia</taxon>
        <taxon>Flavobacteriales</taxon>
        <taxon>Weeksellaceae</taxon>
        <taxon>Profundicola</taxon>
    </lineage>
</organism>
<evidence type="ECO:0000259" key="6">
    <source>
        <dbReference type="PROSITE" id="PS51935"/>
    </source>
</evidence>
<sequence>MHSTQLRGLLAACSLFFISYTVQAQTGPTFASTTTTAPSSIMEESSAEEIDLPEEQEEILSELEIMILQEIGKAMSFAERKSTIFSLIEEAKTYIGTPYVYGGTTRRGIDCSAFMQSVYSANDISLPRVSRNQALVGSEIPYEDIEMGDMIFFSNSPKSNISHVGMVVEVTEDDIMFIHAGTSTGVTISPLSMNYWSKRFRYAKRVFGKTPEEYIAKKS</sequence>
<evidence type="ECO:0000256" key="5">
    <source>
        <dbReference type="SAM" id="SignalP"/>
    </source>
</evidence>
<dbReference type="Gene3D" id="3.90.1720.10">
    <property type="entry name" value="endopeptidase domain like (from Nostoc punctiforme)"/>
    <property type="match status" value="1"/>
</dbReference>
<keyword evidence="4" id="KW-0788">Thiol protease</keyword>
<evidence type="ECO:0000256" key="2">
    <source>
        <dbReference type="ARBA" id="ARBA00022670"/>
    </source>
</evidence>
<dbReference type="PROSITE" id="PS51935">
    <property type="entry name" value="NLPC_P60"/>
    <property type="match status" value="1"/>
</dbReference>
<name>A0A9X4MZD4_9FLAO</name>
<dbReference type="RefSeq" id="WP_304421147.1">
    <property type="nucleotide sequence ID" value="NZ_JANCMU010000007.1"/>
</dbReference>
<dbReference type="InterPro" id="IPR051202">
    <property type="entry name" value="Peptidase_C40"/>
</dbReference>
<evidence type="ECO:0000256" key="3">
    <source>
        <dbReference type="ARBA" id="ARBA00022801"/>
    </source>
</evidence>
<keyword evidence="3" id="KW-0378">Hydrolase</keyword>
<evidence type="ECO:0000313" key="7">
    <source>
        <dbReference type="EMBL" id="MDG4946834.1"/>
    </source>
</evidence>
<evidence type="ECO:0000256" key="1">
    <source>
        <dbReference type="ARBA" id="ARBA00007074"/>
    </source>
</evidence>
<dbReference type="Pfam" id="PF00877">
    <property type="entry name" value="NLPC_P60"/>
    <property type="match status" value="1"/>
</dbReference>
<comment type="similarity">
    <text evidence="1">Belongs to the peptidase C40 family.</text>
</comment>
<dbReference type="GO" id="GO:0006508">
    <property type="term" value="P:proteolysis"/>
    <property type="evidence" value="ECO:0007669"/>
    <property type="project" value="UniProtKB-KW"/>
</dbReference>
<evidence type="ECO:0000256" key="4">
    <source>
        <dbReference type="ARBA" id="ARBA00022807"/>
    </source>
</evidence>
<keyword evidence="5" id="KW-0732">Signal</keyword>
<keyword evidence="8" id="KW-1185">Reference proteome</keyword>
<dbReference type="GO" id="GO:0008234">
    <property type="term" value="F:cysteine-type peptidase activity"/>
    <property type="evidence" value="ECO:0007669"/>
    <property type="project" value="UniProtKB-KW"/>
</dbReference>
<feature type="chain" id="PRO_5040953604" evidence="5">
    <location>
        <begin position="25"/>
        <end position="219"/>
    </location>
</feature>
<dbReference type="AlphaFoldDB" id="A0A9X4MZD4"/>
<dbReference type="PANTHER" id="PTHR47053">
    <property type="entry name" value="MUREIN DD-ENDOPEPTIDASE MEPH-RELATED"/>
    <property type="match status" value="1"/>
</dbReference>
<feature type="domain" description="NlpC/P60" evidence="6">
    <location>
        <begin position="81"/>
        <end position="207"/>
    </location>
</feature>
<feature type="signal peptide" evidence="5">
    <location>
        <begin position="1"/>
        <end position="24"/>
    </location>
</feature>
<evidence type="ECO:0000313" key="8">
    <source>
        <dbReference type="Proteomes" id="UP001152599"/>
    </source>
</evidence>
<gene>
    <name evidence="7" type="ORF">NMK71_10435</name>
</gene>
<proteinExistence type="inferred from homology"/>
<dbReference type="PANTHER" id="PTHR47053:SF1">
    <property type="entry name" value="MUREIN DD-ENDOPEPTIDASE MEPH-RELATED"/>
    <property type="match status" value="1"/>
</dbReference>
<dbReference type="EMBL" id="JANCMU010000007">
    <property type="protein sequence ID" value="MDG4946834.1"/>
    <property type="molecule type" value="Genomic_DNA"/>
</dbReference>
<dbReference type="InterPro" id="IPR038765">
    <property type="entry name" value="Papain-like_cys_pep_sf"/>
</dbReference>
<comment type="caution">
    <text evidence="7">The sequence shown here is derived from an EMBL/GenBank/DDBJ whole genome shotgun (WGS) entry which is preliminary data.</text>
</comment>
<dbReference type="InterPro" id="IPR000064">
    <property type="entry name" value="NLP_P60_dom"/>
</dbReference>
<keyword evidence="2" id="KW-0645">Protease</keyword>